<feature type="binding site" evidence="1">
    <location>
        <position position="195"/>
    </location>
    <ligand>
        <name>ATP</name>
        <dbReference type="ChEBI" id="CHEBI:30616"/>
    </ligand>
</feature>
<dbReference type="InterPro" id="IPR011009">
    <property type="entry name" value="Kinase-like_dom_sf"/>
</dbReference>
<dbReference type="InterPro" id="IPR008266">
    <property type="entry name" value="Tyr_kinase_AS"/>
</dbReference>
<dbReference type="GO" id="GO:0004674">
    <property type="term" value="F:protein serine/threonine kinase activity"/>
    <property type="evidence" value="ECO:0007669"/>
    <property type="project" value="TreeGrafter"/>
</dbReference>
<dbReference type="SUPFAM" id="SSF56112">
    <property type="entry name" value="Protein kinase-like (PK-like)"/>
    <property type="match status" value="1"/>
</dbReference>
<dbReference type="Proteomes" id="UP000252582">
    <property type="component" value="Unassembled WGS sequence"/>
</dbReference>
<reference evidence="3 4" key="1">
    <citation type="submission" date="2018-07" db="EMBL/GenBank/DDBJ databases">
        <title>Genomic Encyclopedia of Type Strains, Phase IV (KMG-IV): sequencing the most valuable type-strain genomes for metagenomic binning, comparative biology and taxonomic classification.</title>
        <authorList>
            <person name="Goeker M."/>
        </authorList>
    </citation>
    <scope>NUCLEOTIDE SEQUENCE [LARGE SCALE GENOMIC DNA]</scope>
    <source>
        <strain evidence="3 4">DSM 25528</strain>
    </source>
</reference>
<evidence type="ECO:0000313" key="4">
    <source>
        <dbReference type="Proteomes" id="UP000252582"/>
    </source>
</evidence>
<sequence length="579" mass="65633">MFTHNLVLFYGVGVNDLTVSGQLSYLRSVGFVTGDYFIIKQKPSSEDAHIVKELPLNIIYTGEDRSWEEGFKWFVSTLTKQKSVEDKVDPVLSNISSPGDIPSPDEIIKLEPDRIRKYLASATKKFYNIDSEFDYGAYREFCSKYDKAIHISTRVNPNDSNQSWLGNRITTELGRGNFGRVYQAFDPRDNSIAIKVAHMEVRDDDAMLNSFRRGVDSMKFLSNSNIHGVVKLVDASELPPSIIMEYVQGVDLQKYINDNYSSSIVDKLNICLWISRIIFECHSHERIILHRDLRPSNIMITGEYWERVTETDIRILDFDLSWFKGASGAEFYMNASQALGFLAPEQIDPKSKYSNRSALVDVYGIGMLLYFMVSGEIPLANASGRADWPSRLKSASANLFNKDWKSTKYIFEKLMLKATSEIQNVRPQLPDFIDTLTKLLGIFEERFPFDADSVIVEILNRISPPDSDIQFDADKRRAAYTSGAGTGLEIQTDGRTITCTLRHTLREGANRVTRGRDLSDALFKAKSKVMTFSKIDEKFTETVQGGNLLRFSFDVPDSLKLLNTISSGIDFAVVEMKKE</sequence>
<keyword evidence="4" id="KW-1185">Reference proteome</keyword>
<protein>
    <submittedName>
        <fullName evidence="3">Protein kinase-like protein</fullName>
    </submittedName>
</protein>
<dbReference type="PROSITE" id="PS00107">
    <property type="entry name" value="PROTEIN_KINASE_ATP"/>
    <property type="match status" value="1"/>
</dbReference>
<keyword evidence="1" id="KW-0067">ATP-binding</keyword>
<keyword evidence="3" id="KW-0808">Transferase</keyword>
<dbReference type="PROSITE" id="PS00109">
    <property type="entry name" value="PROTEIN_KINASE_TYR"/>
    <property type="match status" value="1"/>
</dbReference>
<dbReference type="InterPro" id="IPR020635">
    <property type="entry name" value="Tyr_kinase_cat_dom"/>
</dbReference>
<dbReference type="SMART" id="SM00219">
    <property type="entry name" value="TyrKc"/>
    <property type="match status" value="1"/>
</dbReference>
<accession>A0A6I7HUP5</accession>
<feature type="domain" description="Protein kinase" evidence="2">
    <location>
        <begin position="167"/>
        <end position="440"/>
    </location>
</feature>
<name>A0A6I7HUP5_9HYPH</name>
<dbReference type="PROSITE" id="PS50011">
    <property type="entry name" value="PROTEIN_KINASE_DOM"/>
    <property type="match status" value="1"/>
</dbReference>
<dbReference type="PANTHER" id="PTHR44329">
    <property type="entry name" value="SERINE/THREONINE-PROTEIN KINASE TNNI3K-RELATED"/>
    <property type="match status" value="1"/>
</dbReference>
<dbReference type="InterPro" id="IPR000719">
    <property type="entry name" value="Prot_kinase_dom"/>
</dbReference>
<evidence type="ECO:0000259" key="2">
    <source>
        <dbReference type="PROSITE" id="PS50011"/>
    </source>
</evidence>
<dbReference type="AlphaFoldDB" id="A0A6I7HUP5"/>
<proteinExistence type="predicted"/>
<keyword evidence="3" id="KW-0418">Kinase</keyword>
<dbReference type="GO" id="GO:0005524">
    <property type="term" value="F:ATP binding"/>
    <property type="evidence" value="ECO:0007669"/>
    <property type="project" value="UniProtKB-UniRule"/>
</dbReference>
<organism evidence="3 4">
    <name type="scientific">Ciceribacter lividus</name>
    <dbReference type="NCBI Taxonomy" id="1197950"/>
    <lineage>
        <taxon>Bacteria</taxon>
        <taxon>Pseudomonadati</taxon>
        <taxon>Pseudomonadota</taxon>
        <taxon>Alphaproteobacteria</taxon>
        <taxon>Hyphomicrobiales</taxon>
        <taxon>Rhizobiaceae</taxon>
        <taxon>Ciceribacter</taxon>
    </lineage>
</organism>
<evidence type="ECO:0000256" key="1">
    <source>
        <dbReference type="PROSITE-ProRule" id="PRU10141"/>
    </source>
</evidence>
<dbReference type="Gene3D" id="1.10.510.10">
    <property type="entry name" value="Transferase(Phosphotransferase) domain 1"/>
    <property type="match status" value="1"/>
</dbReference>
<gene>
    <name evidence="3" type="ORF">DFR48_101720</name>
</gene>
<dbReference type="EMBL" id="QPIX01000001">
    <property type="protein sequence ID" value="RCW28702.1"/>
    <property type="molecule type" value="Genomic_DNA"/>
</dbReference>
<dbReference type="GO" id="GO:0004713">
    <property type="term" value="F:protein tyrosine kinase activity"/>
    <property type="evidence" value="ECO:0007669"/>
    <property type="project" value="InterPro"/>
</dbReference>
<evidence type="ECO:0000313" key="3">
    <source>
        <dbReference type="EMBL" id="RCW28702.1"/>
    </source>
</evidence>
<comment type="caution">
    <text evidence="3">The sequence shown here is derived from an EMBL/GenBank/DDBJ whole genome shotgun (WGS) entry which is preliminary data.</text>
</comment>
<dbReference type="InterPro" id="IPR017441">
    <property type="entry name" value="Protein_kinase_ATP_BS"/>
</dbReference>
<dbReference type="InterPro" id="IPR051681">
    <property type="entry name" value="Ser/Thr_Kinases-Pseudokinases"/>
</dbReference>
<dbReference type="Pfam" id="PF00069">
    <property type="entry name" value="Pkinase"/>
    <property type="match status" value="1"/>
</dbReference>
<keyword evidence="1" id="KW-0547">Nucleotide-binding</keyword>